<feature type="transmembrane region" description="Helical" evidence="1">
    <location>
        <begin position="26"/>
        <end position="48"/>
    </location>
</feature>
<keyword evidence="3" id="KW-1185">Reference proteome</keyword>
<comment type="caution">
    <text evidence="2">The sequence shown here is derived from an EMBL/GenBank/DDBJ whole genome shotgun (WGS) entry which is preliminary data.</text>
</comment>
<dbReference type="AlphaFoldDB" id="A0A9W7C699"/>
<keyword evidence="1" id="KW-0472">Membrane</keyword>
<accession>A0A9W7C699</accession>
<organism evidence="2 3">
    <name type="scientific">Triparma strigata</name>
    <dbReference type="NCBI Taxonomy" id="1606541"/>
    <lineage>
        <taxon>Eukaryota</taxon>
        <taxon>Sar</taxon>
        <taxon>Stramenopiles</taxon>
        <taxon>Ochrophyta</taxon>
        <taxon>Bolidophyceae</taxon>
        <taxon>Parmales</taxon>
        <taxon>Triparmaceae</taxon>
        <taxon>Triparma</taxon>
    </lineage>
</organism>
<evidence type="ECO:0000256" key="1">
    <source>
        <dbReference type="SAM" id="Phobius"/>
    </source>
</evidence>
<protein>
    <submittedName>
        <fullName evidence="2">Uncharacterized protein</fullName>
    </submittedName>
</protein>
<keyword evidence="1" id="KW-0812">Transmembrane</keyword>
<dbReference type="Proteomes" id="UP001165085">
    <property type="component" value="Unassembled WGS sequence"/>
</dbReference>
<evidence type="ECO:0000313" key="2">
    <source>
        <dbReference type="EMBL" id="GMH98948.1"/>
    </source>
</evidence>
<dbReference type="EMBL" id="BRXY01000537">
    <property type="protein sequence ID" value="GMH98948.1"/>
    <property type="molecule type" value="Genomic_DNA"/>
</dbReference>
<proteinExistence type="predicted"/>
<gene>
    <name evidence="2" type="ORF">TrST_g10968</name>
</gene>
<name>A0A9W7C699_9STRA</name>
<sequence>MPRSSLPSTLFTNVVAVTLLSYYWSWIVESIGAFWKAVLVAFFVLVTVNTDVSLSAQPEAPHDHDSD</sequence>
<keyword evidence="1" id="KW-1133">Transmembrane helix</keyword>
<reference evidence="3" key="1">
    <citation type="journal article" date="2023" name="Commun. Biol.">
        <title>Genome analysis of Parmales, the sister group of diatoms, reveals the evolutionary specialization of diatoms from phago-mixotrophs to photoautotrophs.</title>
        <authorList>
            <person name="Ban H."/>
            <person name="Sato S."/>
            <person name="Yoshikawa S."/>
            <person name="Yamada K."/>
            <person name="Nakamura Y."/>
            <person name="Ichinomiya M."/>
            <person name="Sato N."/>
            <person name="Blanc-Mathieu R."/>
            <person name="Endo H."/>
            <person name="Kuwata A."/>
            <person name="Ogata H."/>
        </authorList>
    </citation>
    <scope>NUCLEOTIDE SEQUENCE [LARGE SCALE GENOMIC DNA]</scope>
    <source>
        <strain evidence="3">NIES 3701</strain>
    </source>
</reference>
<evidence type="ECO:0000313" key="3">
    <source>
        <dbReference type="Proteomes" id="UP001165085"/>
    </source>
</evidence>